<keyword evidence="3 5" id="KW-1133">Transmembrane helix</keyword>
<dbReference type="PANTHER" id="PTHR31465">
    <property type="entry name" value="PROTEIN RTA1-RELATED"/>
    <property type="match status" value="1"/>
</dbReference>
<feature type="transmembrane region" description="Helical" evidence="5">
    <location>
        <begin position="228"/>
        <end position="246"/>
    </location>
</feature>
<evidence type="ECO:0000256" key="2">
    <source>
        <dbReference type="ARBA" id="ARBA00022692"/>
    </source>
</evidence>
<dbReference type="GO" id="GO:0000324">
    <property type="term" value="C:fungal-type vacuole"/>
    <property type="evidence" value="ECO:0007669"/>
    <property type="project" value="TreeGrafter"/>
</dbReference>
<comment type="subcellular location">
    <subcellularLocation>
        <location evidence="1">Membrane</location>
        <topology evidence="1">Multi-pass membrane protein</topology>
    </subcellularLocation>
</comment>
<reference evidence="6" key="1">
    <citation type="submission" date="2020-11" db="EMBL/GenBank/DDBJ databases">
        <authorList>
            <consortium name="DOE Joint Genome Institute"/>
            <person name="Ahrendt S."/>
            <person name="Riley R."/>
            <person name="Andreopoulos W."/>
            <person name="LaButti K."/>
            <person name="Pangilinan J."/>
            <person name="Ruiz-duenas F.J."/>
            <person name="Barrasa J.M."/>
            <person name="Sanchez-Garcia M."/>
            <person name="Camarero S."/>
            <person name="Miyauchi S."/>
            <person name="Serrano A."/>
            <person name="Linde D."/>
            <person name="Babiker R."/>
            <person name="Drula E."/>
            <person name="Ayuso-Fernandez I."/>
            <person name="Pacheco R."/>
            <person name="Padilla G."/>
            <person name="Ferreira P."/>
            <person name="Barriuso J."/>
            <person name="Kellner H."/>
            <person name="Castanera R."/>
            <person name="Alfaro M."/>
            <person name="Ramirez L."/>
            <person name="Pisabarro A.G."/>
            <person name="Kuo A."/>
            <person name="Tritt A."/>
            <person name="Lipzen A."/>
            <person name="He G."/>
            <person name="Yan M."/>
            <person name="Ng V."/>
            <person name="Cullen D."/>
            <person name="Martin F."/>
            <person name="Rosso M.-N."/>
            <person name="Henrissat B."/>
            <person name="Hibbett D."/>
            <person name="Martinez A.T."/>
            <person name="Grigoriev I.V."/>
        </authorList>
    </citation>
    <scope>NUCLEOTIDE SEQUENCE</scope>
    <source>
        <strain evidence="6">AH 44721</strain>
    </source>
</reference>
<evidence type="ECO:0000256" key="1">
    <source>
        <dbReference type="ARBA" id="ARBA00004141"/>
    </source>
</evidence>
<evidence type="ECO:0000313" key="7">
    <source>
        <dbReference type="Proteomes" id="UP000724874"/>
    </source>
</evidence>
<dbReference type="GO" id="GO:0005886">
    <property type="term" value="C:plasma membrane"/>
    <property type="evidence" value="ECO:0007669"/>
    <property type="project" value="TreeGrafter"/>
</dbReference>
<keyword evidence="4 5" id="KW-0472">Membrane</keyword>
<dbReference type="EMBL" id="JADNYJ010000041">
    <property type="protein sequence ID" value="KAF8901514.1"/>
    <property type="molecule type" value="Genomic_DNA"/>
</dbReference>
<dbReference type="InterPro" id="IPR007568">
    <property type="entry name" value="RTA1"/>
</dbReference>
<gene>
    <name evidence="6" type="ORF">CPB84DRAFT_1777504</name>
</gene>
<feature type="transmembrane region" description="Helical" evidence="5">
    <location>
        <begin position="92"/>
        <end position="116"/>
    </location>
</feature>
<feature type="transmembrane region" description="Helical" evidence="5">
    <location>
        <begin position="266"/>
        <end position="286"/>
    </location>
</feature>
<feature type="transmembrane region" description="Helical" evidence="5">
    <location>
        <begin position="58"/>
        <end position="80"/>
    </location>
</feature>
<feature type="transmembrane region" description="Helical" evidence="5">
    <location>
        <begin position="128"/>
        <end position="149"/>
    </location>
</feature>
<evidence type="ECO:0000313" key="6">
    <source>
        <dbReference type="EMBL" id="KAF8901514.1"/>
    </source>
</evidence>
<proteinExistence type="predicted"/>
<feature type="transmembrane region" description="Helical" evidence="5">
    <location>
        <begin position="26"/>
        <end position="46"/>
    </location>
</feature>
<evidence type="ECO:0000256" key="3">
    <source>
        <dbReference type="ARBA" id="ARBA00022989"/>
    </source>
</evidence>
<feature type="transmembrane region" description="Helical" evidence="5">
    <location>
        <begin position="169"/>
        <end position="193"/>
    </location>
</feature>
<accession>A0A9P5NNS2</accession>
<name>A0A9P5NNS2_GYMJU</name>
<dbReference type="PANTHER" id="PTHR31465:SF9">
    <property type="entry name" value="SPHINGOID LONG-CHAIN BASE TRANSPORTER RSB1"/>
    <property type="match status" value="1"/>
</dbReference>
<keyword evidence="2 5" id="KW-0812">Transmembrane</keyword>
<dbReference type="Pfam" id="PF04479">
    <property type="entry name" value="RTA1"/>
    <property type="match status" value="1"/>
</dbReference>
<dbReference type="AlphaFoldDB" id="A0A9P5NNS2"/>
<sequence length="317" mass="34754">MVSLNDISLAVKAHHAHSSLDSPYNYIPSEGVAITYIVLYGLSTLIHLGQAIYFQTWWLIPTVCLSGVLEILGWAARLWSSLNPPNPSPFEMQITCTIIGPTPLLAANFVILGILIQRLGPQYSRLTPRGYTILFCTSDVISLIVQAVGGGRAATAFSAGQDPNPGGHIMLGGISFQLAVIVIYALCAIEFYVRYTKKWPVRRIKTEDHPAEQQERALGQEGLMSGKITLMSVALLFSTTCLFIRSVYRTIELTDGWEGRIIGTQVLFNVLDGAMVTLAIFTINFAHPGLLLGRRSGFVKTTKREVEKGEKEAPSVE</sequence>
<evidence type="ECO:0000256" key="5">
    <source>
        <dbReference type="SAM" id="Phobius"/>
    </source>
</evidence>
<evidence type="ECO:0000256" key="4">
    <source>
        <dbReference type="ARBA" id="ARBA00023136"/>
    </source>
</evidence>
<keyword evidence="7" id="KW-1185">Reference proteome</keyword>
<dbReference type="Proteomes" id="UP000724874">
    <property type="component" value="Unassembled WGS sequence"/>
</dbReference>
<dbReference type="OrthoDB" id="3358017at2759"/>
<protein>
    <submittedName>
        <fullName evidence="6">RTA1-domain-containing protein</fullName>
    </submittedName>
</protein>
<organism evidence="6 7">
    <name type="scientific">Gymnopilus junonius</name>
    <name type="common">Spectacular rustgill mushroom</name>
    <name type="synonym">Gymnopilus spectabilis subsp. junonius</name>
    <dbReference type="NCBI Taxonomy" id="109634"/>
    <lineage>
        <taxon>Eukaryota</taxon>
        <taxon>Fungi</taxon>
        <taxon>Dikarya</taxon>
        <taxon>Basidiomycota</taxon>
        <taxon>Agaricomycotina</taxon>
        <taxon>Agaricomycetes</taxon>
        <taxon>Agaricomycetidae</taxon>
        <taxon>Agaricales</taxon>
        <taxon>Agaricineae</taxon>
        <taxon>Hymenogastraceae</taxon>
        <taxon>Gymnopilus</taxon>
    </lineage>
</organism>
<comment type="caution">
    <text evidence="6">The sequence shown here is derived from an EMBL/GenBank/DDBJ whole genome shotgun (WGS) entry which is preliminary data.</text>
</comment>